<dbReference type="Pfam" id="PF05127">
    <property type="entry name" value="NAT10_TcmA_helicase"/>
    <property type="match status" value="1"/>
</dbReference>
<evidence type="ECO:0000256" key="8">
    <source>
        <dbReference type="ARBA" id="ARBA00023315"/>
    </source>
</evidence>
<evidence type="ECO:0000256" key="9">
    <source>
        <dbReference type="HAMAP-Rule" id="MF_01886"/>
    </source>
</evidence>
<feature type="domain" description="N-acetyltransferase" evidence="12">
    <location>
        <begin position="364"/>
        <end position="470"/>
    </location>
</feature>
<dbReference type="Gene3D" id="3.40.50.11040">
    <property type="match status" value="1"/>
</dbReference>
<dbReference type="Pfam" id="PF13718">
    <property type="entry name" value="GNAT_acetyltr_2"/>
    <property type="match status" value="2"/>
</dbReference>
<gene>
    <name evidence="9" type="primary">tmcA</name>
    <name evidence="14" type="ORF">ACFP73_15030</name>
</gene>
<protein>
    <recommendedName>
        <fullName evidence="9">tRNA(Met) cytidine acetyltransferase TmcA</fullName>
        <ecNumber evidence="9">2.3.1.193</ecNumber>
    </recommendedName>
</protein>
<comment type="catalytic activity">
    <reaction evidence="9">
        <text>cytidine(34) in elongator tRNA(Met) + acetyl-CoA + ATP + H2O = N(4)-acetylcytidine(34) in elongator tRNA(Met) + ADP + phosphate + CoA + H(+)</text>
        <dbReference type="Rhea" id="RHEA:43788"/>
        <dbReference type="Rhea" id="RHEA-COMP:10693"/>
        <dbReference type="Rhea" id="RHEA-COMP:10694"/>
        <dbReference type="ChEBI" id="CHEBI:15377"/>
        <dbReference type="ChEBI" id="CHEBI:15378"/>
        <dbReference type="ChEBI" id="CHEBI:30616"/>
        <dbReference type="ChEBI" id="CHEBI:43474"/>
        <dbReference type="ChEBI" id="CHEBI:57287"/>
        <dbReference type="ChEBI" id="CHEBI:57288"/>
        <dbReference type="ChEBI" id="CHEBI:74900"/>
        <dbReference type="ChEBI" id="CHEBI:82748"/>
        <dbReference type="ChEBI" id="CHEBI:456216"/>
        <dbReference type="EC" id="2.3.1.193"/>
    </reaction>
</comment>
<feature type="binding site" evidence="9">
    <location>
        <begin position="456"/>
        <end position="458"/>
    </location>
    <ligand>
        <name>acetyl-CoA</name>
        <dbReference type="ChEBI" id="CHEBI:57288"/>
    </ligand>
</feature>
<keyword evidence="8 9" id="KW-0012">Acyltransferase</keyword>
<dbReference type="Proteomes" id="UP001596215">
    <property type="component" value="Unassembled WGS sequence"/>
</dbReference>
<feature type="domain" description="TcmA/NAT10 helicase" evidence="10">
    <location>
        <begin position="191"/>
        <end position="333"/>
    </location>
</feature>
<comment type="caution">
    <text evidence="14">The sequence shown here is derived from an EMBL/GenBank/DDBJ whole genome shotgun (WGS) entry which is preliminary data.</text>
</comment>
<comment type="caution">
    <text evidence="9">Lacks conserved residue(s) required for the propagation of feature annotation.</text>
</comment>
<dbReference type="PANTHER" id="PTHR10925">
    <property type="entry name" value="N-ACETYLTRANSFERASE 10"/>
    <property type="match status" value="1"/>
</dbReference>
<keyword evidence="3 9" id="KW-0808">Transferase</keyword>
<evidence type="ECO:0000256" key="4">
    <source>
        <dbReference type="ARBA" id="ARBA00022694"/>
    </source>
</evidence>
<feature type="binding site" evidence="9">
    <location>
        <position position="175"/>
    </location>
    <ligand>
        <name>ATP</name>
        <dbReference type="ChEBI" id="CHEBI:30616"/>
    </ligand>
</feature>
<comment type="similarity">
    <text evidence="9">Belongs to the TmcA family.</text>
</comment>
<dbReference type="RefSeq" id="WP_343876788.1">
    <property type="nucleotide sequence ID" value="NZ_BAAAFW010000035.1"/>
</dbReference>
<dbReference type="EC" id="2.3.1.193" evidence="9"/>
<feature type="domain" description="tRNA(Met) cytidine acetyltransferase TmcA tRNA-binding" evidence="13">
    <location>
        <begin position="533"/>
        <end position="651"/>
    </location>
</feature>
<evidence type="ECO:0000313" key="14">
    <source>
        <dbReference type="EMBL" id="MFC6363380.1"/>
    </source>
</evidence>
<sequence>MTDWQTSSEQMRRTGIRRICIISGDKDWVTGAARSVRNTLTGDWLTVSADLPPDPRVVRPSAVKSLLGREYLHGIFDARDGFHAESLACMAGTLLAGSWLLLLLPPKAQWMTRADQDSLRWADTTAAIAVPRFMSHFASVIGADSEISHWQQHQPLSLAPLKPSPDWQCRAAQQQQDIIRRLQEMEQGVAVLTAARGRGKSALAGMLARISPGTIVSAPAKVSTGVLQTFAGDNFRFIAPDALLADPPADDGGWLIVDEAAAIPAPLLRQMTKCFSRVLLSTTVQGYEGTGRGFLLKFCAGLPEVSFFSLSEPLRWSVQDPLERFIDQLFLFDESGPLPAGEPGAIHKLSRDSWLADPRTARALYQLLSSAHYRTTPLDLRRMMDAPGMHFWLAEGATALPGALWLVEEGGLSQSLSNAVWAGFRRPKGNLVAQSLAAHAGFPQAASMRSRRISRVAVDYMSRRQGTGKALVMVAIASTGEDCDYISVSFGFTTELWQFWQACGFRLVRFGTQPEASSGCYAAMAIRPLSAAGEQLATAAEQRLWRDWEYLAPRWLSLPGLERPSAPAQGTDSVAGADWQELAGFAWGSRPYESSYPALRRLLCRLQQWPETLAACADPVAEKHSIAAAGGRKAWLRKLRAEVSQQLIMQDIQQAQDWQQQLQQLRHP</sequence>
<dbReference type="Gene3D" id="3.40.630.30">
    <property type="match status" value="1"/>
</dbReference>
<keyword evidence="7 9" id="KW-0694">RNA-binding</keyword>
<dbReference type="Gene3D" id="3.40.50.300">
    <property type="entry name" value="P-loop containing nucleotide triphosphate hydrolases"/>
    <property type="match status" value="1"/>
</dbReference>
<dbReference type="InterPro" id="IPR000182">
    <property type="entry name" value="GNAT_dom"/>
</dbReference>
<evidence type="ECO:0000259" key="10">
    <source>
        <dbReference type="Pfam" id="PF05127"/>
    </source>
</evidence>
<evidence type="ECO:0000256" key="5">
    <source>
        <dbReference type="ARBA" id="ARBA00022741"/>
    </source>
</evidence>
<comment type="subcellular location">
    <subcellularLocation>
        <location evidence="9">Cytoplasm</location>
    </subcellularLocation>
</comment>
<reference evidence="15" key="1">
    <citation type="journal article" date="2019" name="Int. J. Syst. Evol. Microbiol.">
        <title>The Global Catalogue of Microorganisms (GCM) 10K type strain sequencing project: providing services to taxonomists for standard genome sequencing and annotation.</title>
        <authorList>
            <consortium name="The Broad Institute Genomics Platform"/>
            <consortium name="The Broad Institute Genome Sequencing Center for Infectious Disease"/>
            <person name="Wu L."/>
            <person name="Ma J."/>
        </authorList>
    </citation>
    <scope>NUCLEOTIDE SEQUENCE [LARGE SCALE GENOMIC DNA]</scope>
    <source>
        <strain evidence="15">CGMCC 4.1530</strain>
    </source>
</reference>
<evidence type="ECO:0000313" key="15">
    <source>
        <dbReference type="Proteomes" id="UP001596215"/>
    </source>
</evidence>
<keyword evidence="6 9" id="KW-0067">ATP-binding</keyword>
<dbReference type="InterPro" id="IPR007807">
    <property type="entry name" value="TcmA/NAT10_helicase"/>
</dbReference>
<dbReference type="Gene3D" id="1.20.120.890">
    <property type="entry name" value="tRNA(Met) cytidine acetyltransferase, tail domain"/>
    <property type="match status" value="1"/>
</dbReference>
<evidence type="ECO:0000256" key="1">
    <source>
        <dbReference type="ARBA" id="ARBA00022490"/>
    </source>
</evidence>
<name>A0ABW1VRQ1_9GAMM</name>
<keyword evidence="15" id="KW-1185">Reference proteome</keyword>
<dbReference type="PANTHER" id="PTHR10925:SF5">
    <property type="entry name" value="RNA CYTIDINE ACETYLTRANSFERASE"/>
    <property type="match status" value="1"/>
</dbReference>
<evidence type="ECO:0000259" key="13">
    <source>
        <dbReference type="Pfam" id="PF17176"/>
    </source>
</evidence>
<proteinExistence type="inferred from homology"/>
<dbReference type="SUPFAM" id="SSF55729">
    <property type="entry name" value="Acyl-CoA N-acyltransferases (Nat)"/>
    <property type="match status" value="1"/>
</dbReference>
<feature type="domain" description="N-acetyltransferase" evidence="12">
    <location>
        <begin position="476"/>
        <end position="529"/>
    </location>
</feature>
<keyword evidence="4 9" id="KW-0819">tRNA processing</keyword>
<dbReference type="InterPro" id="IPR013562">
    <property type="entry name" value="TmcA/NAT10_N"/>
</dbReference>
<feature type="binding site" evidence="9">
    <location>
        <position position="315"/>
    </location>
    <ligand>
        <name>ATP</name>
        <dbReference type="ChEBI" id="CHEBI:30616"/>
    </ligand>
</feature>
<dbReference type="InterPro" id="IPR027417">
    <property type="entry name" value="P-loop_NTPase"/>
</dbReference>
<dbReference type="InterPro" id="IPR024914">
    <property type="entry name" value="tRNA_acetyltr_TmcA"/>
</dbReference>
<evidence type="ECO:0000259" key="11">
    <source>
        <dbReference type="Pfam" id="PF08351"/>
    </source>
</evidence>
<comment type="function">
    <text evidence="9">Catalyzes the formation of N(4)-acetylcytidine (ac(4)C) at the wobble position of tRNA(Met), by using acetyl-CoA as an acetyl donor and ATP (or GTP).</text>
</comment>
<dbReference type="Pfam" id="PF17176">
    <property type="entry name" value="tRNA_bind_3"/>
    <property type="match status" value="1"/>
</dbReference>
<keyword evidence="1 9" id="KW-0963">Cytoplasm</keyword>
<dbReference type="HAMAP" id="MF_01886">
    <property type="entry name" value="tRNA_acetyltr_TmcA"/>
    <property type="match status" value="1"/>
</dbReference>
<feature type="domain" description="TmcA/NAT10 N-terminal" evidence="11">
    <location>
        <begin position="5"/>
        <end position="152"/>
    </location>
</feature>
<dbReference type="EMBL" id="JBHSUC010000027">
    <property type="protein sequence ID" value="MFC6363380.1"/>
    <property type="molecule type" value="Genomic_DNA"/>
</dbReference>
<dbReference type="SUPFAM" id="SSF52540">
    <property type="entry name" value="P-loop containing nucleoside triphosphate hydrolases"/>
    <property type="match status" value="1"/>
</dbReference>
<dbReference type="Pfam" id="PF08351">
    <property type="entry name" value="TmcA_N"/>
    <property type="match status" value="1"/>
</dbReference>
<evidence type="ECO:0000256" key="2">
    <source>
        <dbReference type="ARBA" id="ARBA00022555"/>
    </source>
</evidence>
<feature type="binding site" evidence="9">
    <location>
        <position position="495"/>
    </location>
    <ligand>
        <name>acetyl-CoA</name>
        <dbReference type="ChEBI" id="CHEBI:57288"/>
    </ligand>
</feature>
<dbReference type="InterPro" id="IPR033442">
    <property type="entry name" value="TmcA_tRNA_bind"/>
</dbReference>
<evidence type="ECO:0000256" key="7">
    <source>
        <dbReference type="ARBA" id="ARBA00022884"/>
    </source>
</evidence>
<dbReference type="InterPro" id="IPR016181">
    <property type="entry name" value="Acyl_CoA_acyltransferase"/>
</dbReference>
<evidence type="ECO:0000256" key="3">
    <source>
        <dbReference type="ARBA" id="ARBA00022679"/>
    </source>
</evidence>
<evidence type="ECO:0000259" key="12">
    <source>
        <dbReference type="Pfam" id="PF13718"/>
    </source>
</evidence>
<evidence type="ECO:0000256" key="6">
    <source>
        <dbReference type="ARBA" id="ARBA00022840"/>
    </source>
</evidence>
<dbReference type="InterPro" id="IPR032672">
    <property type="entry name" value="TmcA/NAT10/Kre33"/>
</dbReference>
<keyword evidence="2 9" id="KW-0820">tRNA-binding</keyword>
<accession>A0ABW1VRQ1</accession>
<dbReference type="InterPro" id="IPR038321">
    <property type="entry name" value="TmcA_C_sf"/>
</dbReference>
<organism evidence="14 15">
    <name type="scientific">Tatumella punctata</name>
    <dbReference type="NCBI Taxonomy" id="399969"/>
    <lineage>
        <taxon>Bacteria</taxon>
        <taxon>Pseudomonadati</taxon>
        <taxon>Pseudomonadota</taxon>
        <taxon>Gammaproteobacteria</taxon>
        <taxon>Enterobacterales</taxon>
        <taxon>Erwiniaceae</taxon>
        <taxon>Tatumella</taxon>
    </lineage>
</organism>
<keyword evidence="5 9" id="KW-0547">Nucleotide-binding</keyword>